<feature type="region of interest" description="Disordered" evidence="1">
    <location>
        <begin position="1"/>
        <end position="30"/>
    </location>
</feature>
<dbReference type="AlphaFoldDB" id="A0AAD4UMP3"/>
<sequence length="185" mass="18855">MCVLGVREQVSGGPPPLPDPICAGGKAPQDGEDRQLARLTLNRELQPSPGLHRLSALPGLGFTRCLPLPQGVSVSSGTASVRAEPGGGCLRMTQELSVQSFGEESNHAVGDSALRVSVGAGPAPEALPGIAGTTPQSKGRSGIQKHVARSPSSLRPLGGREAPPGTLREPAAAAVGVGQRRLPYL</sequence>
<keyword evidence="3" id="KW-1185">Reference proteome</keyword>
<dbReference type="Proteomes" id="UP001214576">
    <property type="component" value="Unassembled WGS sequence"/>
</dbReference>
<dbReference type="EMBL" id="JAKZEL010000002">
    <property type="protein sequence ID" value="KAI4547574.1"/>
    <property type="molecule type" value="Genomic_DNA"/>
</dbReference>
<protein>
    <submittedName>
        <fullName evidence="2">Uncharacterized protein</fullName>
    </submittedName>
</protein>
<evidence type="ECO:0000313" key="2">
    <source>
        <dbReference type="EMBL" id="KAI4547574.1"/>
    </source>
</evidence>
<accession>A0AAD4UMP3</accession>
<gene>
    <name evidence="2" type="ORF">MG293_004129</name>
</gene>
<reference evidence="2" key="1">
    <citation type="submission" date="2022-03" db="EMBL/GenBank/DDBJ databases">
        <title>Genomic analyses of argali, domestic sheep and their hybrids provide insights into chromosomal evolution, heterosis and genetic basis of agronomic traits.</title>
        <authorList>
            <person name="Li M."/>
        </authorList>
    </citation>
    <scope>NUCLEOTIDE SEQUENCE</scope>
    <source>
        <strain evidence="2">CAU-MHL-2022a</strain>
        <tissue evidence="2">Skin</tissue>
    </source>
</reference>
<organism evidence="2 3">
    <name type="scientific">Ovis ammon polii</name>
    <dbReference type="NCBI Taxonomy" id="230172"/>
    <lineage>
        <taxon>Eukaryota</taxon>
        <taxon>Metazoa</taxon>
        <taxon>Chordata</taxon>
        <taxon>Craniata</taxon>
        <taxon>Vertebrata</taxon>
        <taxon>Euteleostomi</taxon>
        <taxon>Mammalia</taxon>
        <taxon>Eutheria</taxon>
        <taxon>Laurasiatheria</taxon>
        <taxon>Artiodactyla</taxon>
        <taxon>Ruminantia</taxon>
        <taxon>Pecora</taxon>
        <taxon>Bovidae</taxon>
        <taxon>Caprinae</taxon>
        <taxon>Ovis</taxon>
    </lineage>
</organism>
<evidence type="ECO:0000313" key="3">
    <source>
        <dbReference type="Proteomes" id="UP001214576"/>
    </source>
</evidence>
<proteinExistence type="predicted"/>
<name>A0AAD4UMP3_OVIAM</name>
<evidence type="ECO:0000256" key="1">
    <source>
        <dbReference type="SAM" id="MobiDB-lite"/>
    </source>
</evidence>
<comment type="caution">
    <text evidence="2">The sequence shown here is derived from an EMBL/GenBank/DDBJ whole genome shotgun (WGS) entry which is preliminary data.</text>
</comment>
<feature type="region of interest" description="Disordered" evidence="1">
    <location>
        <begin position="125"/>
        <end position="185"/>
    </location>
</feature>